<evidence type="ECO:0000256" key="7">
    <source>
        <dbReference type="ARBA" id="ARBA00023180"/>
    </source>
</evidence>
<evidence type="ECO:0000313" key="8">
    <source>
        <dbReference type="EMBL" id="NIA68516.1"/>
    </source>
</evidence>
<keyword evidence="9" id="KW-1185">Reference proteome</keyword>
<dbReference type="GO" id="GO:0008146">
    <property type="term" value="F:sulfotransferase activity"/>
    <property type="evidence" value="ECO:0007669"/>
    <property type="project" value="InterPro"/>
</dbReference>
<dbReference type="GO" id="GO:0016051">
    <property type="term" value="P:carbohydrate biosynthetic process"/>
    <property type="evidence" value="ECO:0007669"/>
    <property type="project" value="InterPro"/>
</dbReference>
<accession>A0A967C6N5</accession>
<dbReference type="SUPFAM" id="SSF52540">
    <property type="entry name" value="P-loop containing nucleoside triphosphate hydrolases"/>
    <property type="match status" value="1"/>
</dbReference>
<dbReference type="RefSeq" id="WP_167223204.1">
    <property type="nucleotide sequence ID" value="NZ_JAAQPH010000005.1"/>
</dbReference>
<name>A0A967C6N5_9PROT</name>
<evidence type="ECO:0000256" key="5">
    <source>
        <dbReference type="ARBA" id="ARBA00023034"/>
    </source>
</evidence>
<sequence length="240" mass="28252">MISHHHKCVFVHIPKNAGQSIEHVFLELLGLTYETRAPLLMRPNDKPELGPPRLAHLKWHEYVGCKYMTQEQFDSYFKFAIVRNPWDRAVSIYKYSGHHKKCSFRDFVHNHLPGSMWQDRHWFVGPQTDFICDRDGKLAVDFLGRFENLKSDFKKICAHVGLPPIDVPRVNVSQTRPAASQDQPEGTALSKLKRFWRRPGNQVFPTFKNFREYYDAETRDLVARLYRPDIDRFGYRFEAA</sequence>
<organism evidence="8 9">
    <name type="scientific">Pelagibius litoralis</name>
    <dbReference type="NCBI Taxonomy" id="374515"/>
    <lineage>
        <taxon>Bacteria</taxon>
        <taxon>Pseudomonadati</taxon>
        <taxon>Pseudomonadota</taxon>
        <taxon>Alphaproteobacteria</taxon>
        <taxon>Rhodospirillales</taxon>
        <taxon>Rhodovibrionaceae</taxon>
        <taxon>Pelagibius</taxon>
    </lineage>
</organism>
<evidence type="ECO:0000313" key="9">
    <source>
        <dbReference type="Proteomes" id="UP000761264"/>
    </source>
</evidence>
<reference evidence="8" key="1">
    <citation type="submission" date="2020-03" db="EMBL/GenBank/DDBJ databases">
        <title>Genome of Pelagibius litoralis DSM 21314T.</title>
        <authorList>
            <person name="Wang G."/>
        </authorList>
    </citation>
    <scope>NUCLEOTIDE SEQUENCE</scope>
    <source>
        <strain evidence="8">DSM 21314</strain>
    </source>
</reference>
<dbReference type="GO" id="GO:0016020">
    <property type="term" value="C:membrane"/>
    <property type="evidence" value="ECO:0007669"/>
    <property type="project" value="InterPro"/>
</dbReference>
<keyword evidence="6" id="KW-0472">Membrane</keyword>
<keyword evidence="4" id="KW-1133">Transmembrane helix</keyword>
<dbReference type="Proteomes" id="UP000761264">
    <property type="component" value="Unassembled WGS sequence"/>
</dbReference>
<proteinExistence type="predicted"/>
<evidence type="ECO:0000256" key="4">
    <source>
        <dbReference type="ARBA" id="ARBA00022989"/>
    </source>
</evidence>
<comment type="subcellular location">
    <subcellularLocation>
        <location evidence="1">Golgi apparatus membrane</location>
        <topology evidence="1">Single-pass type II membrane protein</topology>
    </subcellularLocation>
</comment>
<gene>
    <name evidence="8" type="ORF">HBA54_07910</name>
</gene>
<evidence type="ECO:0000256" key="2">
    <source>
        <dbReference type="ARBA" id="ARBA00022679"/>
    </source>
</evidence>
<comment type="caution">
    <text evidence="8">The sequence shown here is derived from an EMBL/GenBank/DDBJ whole genome shotgun (WGS) entry which is preliminary data.</text>
</comment>
<keyword evidence="2" id="KW-0808">Transferase</keyword>
<dbReference type="AlphaFoldDB" id="A0A967C6N5"/>
<evidence type="ECO:0000256" key="1">
    <source>
        <dbReference type="ARBA" id="ARBA00004323"/>
    </source>
</evidence>
<keyword evidence="7" id="KW-0325">Glycoprotein</keyword>
<evidence type="ECO:0000256" key="3">
    <source>
        <dbReference type="ARBA" id="ARBA00022692"/>
    </source>
</evidence>
<dbReference type="PANTHER" id="PTHR12137">
    <property type="entry name" value="CARBOHYDRATE SULFOTRANSFERASE"/>
    <property type="match status" value="1"/>
</dbReference>
<dbReference type="InterPro" id="IPR027417">
    <property type="entry name" value="P-loop_NTPase"/>
</dbReference>
<keyword evidence="5" id="KW-0333">Golgi apparatus</keyword>
<dbReference type="EMBL" id="JAAQPH010000005">
    <property type="protein sequence ID" value="NIA68516.1"/>
    <property type="molecule type" value="Genomic_DNA"/>
</dbReference>
<protein>
    <submittedName>
        <fullName evidence="8">Sulfotransferase family protein</fullName>
    </submittedName>
</protein>
<dbReference type="InterPro" id="IPR018011">
    <property type="entry name" value="Carb_sulfotrans_8-10"/>
</dbReference>
<dbReference type="Gene3D" id="3.40.50.300">
    <property type="entry name" value="P-loop containing nucleotide triphosphate hydrolases"/>
    <property type="match status" value="1"/>
</dbReference>
<dbReference type="PANTHER" id="PTHR12137:SF54">
    <property type="entry name" value="CARBOHYDRATE SULFOTRANSFERASE"/>
    <property type="match status" value="1"/>
</dbReference>
<dbReference type="InterPro" id="IPR005331">
    <property type="entry name" value="Sulfotransferase"/>
</dbReference>
<evidence type="ECO:0000256" key="6">
    <source>
        <dbReference type="ARBA" id="ARBA00023136"/>
    </source>
</evidence>
<dbReference type="Pfam" id="PF03567">
    <property type="entry name" value="Sulfotransfer_2"/>
    <property type="match status" value="1"/>
</dbReference>
<keyword evidence="3" id="KW-0812">Transmembrane</keyword>